<dbReference type="Proteomes" id="UP001225596">
    <property type="component" value="Unassembled WGS sequence"/>
</dbReference>
<dbReference type="PANTHER" id="PTHR43221">
    <property type="entry name" value="PROTEASE HTPX"/>
    <property type="match status" value="1"/>
</dbReference>
<dbReference type="InterPro" id="IPR001915">
    <property type="entry name" value="Peptidase_M48"/>
</dbReference>
<keyword evidence="4 12" id="KW-0812">Transmembrane</keyword>
<dbReference type="PANTHER" id="PTHR43221:SF1">
    <property type="entry name" value="PROTEASE HTPX"/>
    <property type="match status" value="1"/>
</dbReference>
<keyword evidence="6 11" id="KW-0378">Hydrolase</keyword>
<feature type="transmembrane region" description="Helical" evidence="12">
    <location>
        <begin position="41"/>
        <end position="63"/>
    </location>
</feature>
<dbReference type="InterPro" id="IPR050083">
    <property type="entry name" value="HtpX_protease"/>
</dbReference>
<proteinExistence type="inferred from homology"/>
<dbReference type="EC" id="3.4.24.-" evidence="14"/>
<evidence type="ECO:0000256" key="6">
    <source>
        <dbReference type="ARBA" id="ARBA00022801"/>
    </source>
</evidence>
<keyword evidence="8 12" id="KW-1133">Transmembrane helix</keyword>
<evidence type="ECO:0000313" key="14">
    <source>
        <dbReference type="EMBL" id="MDQ9168951.1"/>
    </source>
</evidence>
<organism evidence="14 15">
    <name type="scientific">Keguizhuia sedimenti</name>
    <dbReference type="NCBI Taxonomy" id="3064264"/>
    <lineage>
        <taxon>Bacteria</taxon>
        <taxon>Pseudomonadati</taxon>
        <taxon>Pseudomonadota</taxon>
        <taxon>Betaproteobacteria</taxon>
        <taxon>Burkholderiales</taxon>
        <taxon>Oxalobacteraceae</taxon>
        <taxon>Keguizhuia</taxon>
    </lineage>
</organism>
<dbReference type="EMBL" id="JAUYVH010000001">
    <property type="protein sequence ID" value="MDQ9168951.1"/>
    <property type="molecule type" value="Genomic_DNA"/>
</dbReference>
<reference evidence="14 15" key="1">
    <citation type="submission" date="2023-08" db="EMBL/GenBank/DDBJ databases">
        <title>Oxalobacteraceae gen .nov., isolated from river sludge outside the plant.</title>
        <authorList>
            <person name="Zhao S.Y."/>
        </authorList>
    </citation>
    <scope>NUCLEOTIDE SEQUENCE [LARGE SCALE GENOMIC DNA]</scope>
    <source>
        <strain evidence="14 15">R-40</strain>
    </source>
</reference>
<evidence type="ECO:0000256" key="4">
    <source>
        <dbReference type="ARBA" id="ARBA00022692"/>
    </source>
</evidence>
<accession>A0ABU1BLL5</accession>
<evidence type="ECO:0000256" key="5">
    <source>
        <dbReference type="ARBA" id="ARBA00022723"/>
    </source>
</evidence>
<keyword evidence="5" id="KW-0479">Metal-binding</keyword>
<evidence type="ECO:0000313" key="15">
    <source>
        <dbReference type="Proteomes" id="UP001225596"/>
    </source>
</evidence>
<evidence type="ECO:0000256" key="8">
    <source>
        <dbReference type="ARBA" id="ARBA00022989"/>
    </source>
</evidence>
<keyword evidence="2" id="KW-1003">Cell membrane</keyword>
<evidence type="ECO:0000256" key="11">
    <source>
        <dbReference type="RuleBase" id="RU003983"/>
    </source>
</evidence>
<feature type="domain" description="Peptidase M48" evidence="13">
    <location>
        <begin position="80"/>
        <end position="170"/>
    </location>
</feature>
<evidence type="ECO:0000256" key="1">
    <source>
        <dbReference type="ARBA" id="ARBA00004651"/>
    </source>
</evidence>
<dbReference type="Pfam" id="PF01435">
    <property type="entry name" value="Peptidase_M48"/>
    <property type="match status" value="1"/>
</dbReference>
<keyword evidence="15" id="KW-1185">Reference proteome</keyword>
<evidence type="ECO:0000256" key="2">
    <source>
        <dbReference type="ARBA" id="ARBA00022475"/>
    </source>
</evidence>
<dbReference type="Gene3D" id="3.30.2010.10">
    <property type="entry name" value="Metalloproteases ('zincins'), catalytic domain"/>
    <property type="match status" value="1"/>
</dbReference>
<evidence type="ECO:0000256" key="12">
    <source>
        <dbReference type="SAM" id="Phobius"/>
    </source>
</evidence>
<comment type="similarity">
    <text evidence="11">Belongs to the peptidase M48 family.</text>
</comment>
<keyword evidence="9 11" id="KW-0482">Metalloprotease</keyword>
<keyword evidence="10 12" id="KW-0472">Membrane</keyword>
<dbReference type="GO" id="GO:0008237">
    <property type="term" value="F:metallopeptidase activity"/>
    <property type="evidence" value="ECO:0007669"/>
    <property type="project" value="UniProtKB-KW"/>
</dbReference>
<keyword evidence="3 11" id="KW-0645">Protease</keyword>
<comment type="cofactor">
    <cofactor evidence="11">
        <name>Zn(2+)</name>
        <dbReference type="ChEBI" id="CHEBI:29105"/>
    </cofactor>
    <text evidence="11">Binds 1 zinc ion per subunit.</text>
</comment>
<evidence type="ECO:0000256" key="10">
    <source>
        <dbReference type="ARBA" id="ARBA00023136"/>
    </source>
</evidence>
<name>A0ABU1BLL5_9BURK</name>
<keyword evidence="7 11" id="KW-0862">Zinc</keyword>
<evidence type="ECO:0000259" key="13">
    <source>
        <dbReference type="Pfam" id="PF01435"/>
    </source>
</evidence>
<dbReference type="RefSeq" id="WP_338434780.1">
    <property type="nucleotide sequence ID" value="NZ_JAUYVH010000001.1"/>
</dbReference>
<evidence type="ECO:0000256" key="3">
    <source>
        <dbReference type="ARBA" id="ARBA00022670"/>
    </source>
</evidence>
<comment type="subcellular location">
    <subcellularLocation>
        <location evidence="1">Cell membrane</location>
        <topology evidence="1">Multi-pass membrane protein</topology>
    </subcellularLocation>
</comment>
<gene>
    <name evidence="14" type="ORF">Q8A64_00865</name>
</gene>
<sequence>MTRIALFVLAKLALLLGLILAADWIGMGKWISGGGIDLGNLFLFAAAFLLFGVILPSAFSKWVTKKAMLPRSITKPANASEAWLINTVQRQARQAGIKTPEVAVYDSSVMRAYAAGLDRDEALIAVSSGMLEKMDRREAEAVLEKKVEHVARGDMLIPVFFGLLACWMLVRIQHGL</sequence>
<evidence type="ECO:0000256" key="7">
    <source>
        <dbReference type="ARBA" id="ARBA00022833"/>
    </source>
</evidence>
<feature type="transmembrane region" description="Helical" evidence="12">
    <location>
        <begin position="155"/>
        <end position="174"/>
    </location>
</feature>
<protein>
    <submittedName>
        <fullName evidence="14">M48 family metalloprotease</fullName>
        <ecNumber evidence="14">3.4.24.-</ecNumber>
    </submittedName>
</protein>
<evidence type="ECO:0000256" key="9">
    <source>
        <dbReference type="ARBA" id="ARBA00023049"/>
    </source>
</evidence>
<comment type="caution">
    <text evidence="14">The sequence shown here is derived from an EMBL/GenBank/DDBJ whole genome shotgun (WGS) entry which is preliminary data.</text>
</comment>